<proteinExistence type="predicted"/>
<keyword evidence="2" id="KW-1185">Reference proteome</keyword>
<dbReference type="RefSeq" id="WP_408977697.1">
    <property type="nucleotide sequence ID" value="NZ_JBJUVG010000009.1"/>
</dbReference>
<name>A0ABW9GZW2_9FIRM</name>
<evidence type="ECO:0000313" key="2">
    <source>
        <dbReference type="Proteomes" id="UP001631949"/>
    </source>
</evidence>
<organism evidence="1 2">
    <name type="scientific">Peptococcus simiae</name>
    <dbReference type="NCBI Taxonomy" id="1643805"/>
    <lineage>
        <taxon>Bacteria</taxon>
        <taxon>Bacillati</taxon>
        <taxon>Bacillota</taxon>
        <taxon>Clostridia</taxon>
        <taxon>Eubacteriales</taxon>
        <taxon>Peptococcaceae</taxon>
        <taxon>Peptococcus</taxon>
    </lineage>
</organism>
<sequence length="133" mass="14535">MYTTVYGNFDTPEGLAHGLDTLPVGERDRAVLMVSRRQAELLDGKLVEPAPVEVAEGEEAPAPAAPAPAYDNLNLKLWQRQRASLPTLAVGDLPPEEADLKDIANGFKTYLNNGKILLVLRDRDLLEKKGDQS</sequence>
<evidence type="ECO:0000313" key="1">
    <source>
        <dbReference type="EMBL" id="MFM9414083.1"/>
    </source>
</evidence>
<dbReference type="EMBL" id="JBJUVG010000009">
    <property type="protein sequence ID" value="MFM9414083.1"/>
    <property type="molecule type" value="Genomic_DNA"/>
</dbReference>
<dbReference type="Proteomes" id="UP001631949">
    <property type="component" value="Unassembled WGS sequence"/>
</dbReference>
<protein>
    <submittedName>
        <fullName evidence="1">Uncharacterized protein</fullName>
    </submittedName>
</protein>
<comment type="caution">
    <text evidence="1">The sequence shown here is derived from an EMBL/GenBank/DDBJ whole genome shotgun (WGS) entry which is preliminary data.</text>
</comment>
<gene>
    <name evidence="1" type="ORF">ACKQTC_06860</name>
</gene>
<reference evidence="1 2" key="1">
    <citation type="journal article" date="2016" name="Int. J. Syst. Evol. Microbiol.">
        <title>Peptococcus simiae sp. nov., isolated from rhesus macaque faeces and emended description of the genus Peptococcus.</title>
        <authorList>
            <person name="Shkoporov A.N."/>
            <person name="Efimov B.A."/>
            <person name="Kondova I."/>
            <person name="Ouwerling B."/>
            <person name="Chaplin A.V."/>
            <person name="Shcherbakova V.A."/>
            <person name="Langermans J.A.M."/>
        </authorList>
    </citation>
    <scope>NUCLEOTIDE SEQUENCE [LARGE SCALE GENOMIC DNA]</scope>
    <source>
        <strain evidence="1 2">M108</strain>
    </source>
</reference>
<accession>A0ABW9GZW2</accession>